<comment type="similarity">
    <text evidence="1">Belongs to the membrane fusion protein (MFP) (TC 8.A.1) family.</text>
</comment>
<dbReference type="GO" id="GO:1990281">
    <property type="term" value="C:efflux pump complex"/>
    <property type="evidence" value="ECO:0007669"/>
    <property type="project" value="TreeGrafter"/>
</dbReference>
<dbReference type="AlphaFoldDB" id="A0A3D9HSM9"/>
<proteinExistence type="inferred from homology"/>
<dbReference type="Gene3D" id="1.10.287.470">
    <property type="entry name" value="Helix hairpin bin"/>
    <property type="match status" value="1"/>
</dbReference>
<dbReference type="PANTHER" id="PTHR30469:SF15">
    <property type="entry name" value="HLYD FAMILY OF SECRETION PROTEINS"/>
    <property type="match status" value="1"/>
</dbReference>
<feature type="domain" description="YknX-like C-terminal permuted SH3-like" evidence="5">
    <location>
        <begin position="308"/>
        <end position="370"/>
    </location>
</feature>
<dbReference type="EMBL" id="QRDW01000002">
    <property type="protein sequence ID" value="RED52504.1"/>
    <property type="molecule type" value="Genomic_DNA"/>
</dbReference>
<dbReference type="NCBIfam" id="TIGR01730">
    <property type="entry name" value="RND_mfp"/>
    <property type="match status" value="1"/>
</dbReference>
<feature type="domain" description="CzcB-like barrel-sandwich hybrid" evidence="4">
    <location>
        <begin position="65"/>
        <end position="215"/>
    </location>
</feature>
<evidence type="ECO:0000313" key="7">
    <source>
        <dbReference type="Proteomes" id="UP000256845"/>
    </source>
</evidence>
<name>A0A3D9HSM9_9PROT</name>
<dbReference type="Gene3D" id="2.40.420.20">
    <property type="match status" value="1"/>
</dbReference>
<evidence type="ECO:0000256" key="3">
    <source>
        <dbReference type="SAM" id="SignalP"/>
    </source>
</evidence>
<reference evidence="6 7" key="1">
    <citation type="submission" date="2018-07" db="EMBL/GenBank/DDBJ databases">
        <title>Genomic Encyclopedia of Type Strains, Phase III (KMG-III): the genomes of soil and plant-associated and newly described type strains.</title>
        <authorList>
            <person name="Whitman W."/>
        </authorList>
    </citation>
    <scope>NUCLEOTIDE SEQUENCE [LARGE SCALE GENOMIC DNA]</scope>
    <source>
        <strain evidence="6 7">CECT 8488</strain>
    </source>
</reference>
<evidence type="ECO:0000259" key="5">
    <source>
        <dbReference type="Pfam" id="PF25989"/>
    </source>
</evidence>
<dbReference type="InterPro" id="IPR006143">
    <property type="entry name" value="RND_pump_MFP"/>
</dbReference>
<keyword evidence="7" id="KW-1185">Reference proteome</keyword>
<evidence type="ECO:0000256" key="1">
    <source>
        <dbReference type="ARBA" id="ARBA00009477"/>
    </source>
</evidence>
<feature type="chain" id="PRO_5017643769" evidence="3">
    <location>
        <begin position="29"/>
        <end position="381"/>
    </location>
</feature>
<feature type="coiled-coil region" evidence="2">
    <location>
        <begin position="133"/>
        <end position="174"/>
    </location>
</feature>
<dbReference type="Gene3D" id="2.40.50.100">
    <property type="match status" value="1"/>
</dbReference>
<comment type="caution">
    <text evidence="6">The sequence shown here is derived from an EMBL/GenBank/DDBJ whole genome shotgun (WGS) entry which is preliminary data.</text>
</comment>
<keyword evidence="2" id="KW-0175">Coiled coil</keyword>
<feature type="signal peptide" evidence="3">
    <location>
        <begin position="1"/>
        <end position="28"/>
    </location>
</feature>
<dbReference type="Pfam" id="PF25989">
    <property type="entry name" value="YknX_C"/>
    <property type="match status" value="1"/>
</dbReference>
<dbReference type="PRINTS" id="PR01490">
    <property type="entry name" value="RTXTOXIND"/>
</dbReference>
<dbReference type="Proteomes" id="UP000256845">
    <property type="component" value="Unassembled WGS sequence"/>
</dbReference>
<protein>
    <submittedName>
        <fullName evidence="6">RND family efflux transporter MFP subunit</fullName>
    </submittedName>
</protein>
<evidence type="ECO:0000256" key="2">
    <source>
        <dbReference type="SAM" id="Coils"/>
    </source>
</evidence>
<accession>A0A3D9HSM9</accession>
<gene>
    <name evidence="6" type="ORF">DFP90_102525</name>
</gene>
<dbReference type="PANTHER" id="PTHR30469">
    <property type="entry name" value="MULTIDRUG RESISTANCE PROTEIN MDTA"/>
    <property type="match status" value="1"/>
</dbReference>
<organism evidence="6 7">
    <name type="scientific">Aestuariispira insulae</name>
    <dbReference type="NCBI Taxonomy" id="1461337"/>
    <lineage>
        <taxon>Bacteria</taxon>
        <taxon>Pseudomonadati</taxon>
        <taxon>Pseudomonadota</taxon>
        <taxon>Alphaproteobacteria</taxon>
        <taxon>Rhodospirillales</taxon>
        <taxon>Kiloniellaceae</taxon>
        <taxon>Aestuariispira</taxon>
    </lineage>
</organism>
<dbReference type="Pfam" id="PF25973">
    <property type="entry name" value="BSH_CzcB"/>
    <property type="match status" value="1"/>
</dbReference>
<sequence length="381" mass="40226">MTVSGLKRVMGVATVAAVAMLFAAPALAQGKGFPALVDVDTVISQPLSQTMPVIGRFVARERGVVSSLTAGPVAAVEVEVGERVEAGQVLIRLDDAVITQERNLEAAAVKQSRAELSTAKEALGLALQEQKRLERLKGSAAFSQARLDDKKKEVARLRSEQAEAEAAVAKSQASLALAEIDLKRTRVLAPFNGVVIERHTERGAYLSAGGNVVTLLNDEDMEVEADVPANRIAGLTPGRLVEIELVAGENQQAIVRAVVPDENVLTRTRAVRFTPAAKATEPGALAAGQSVTVFIPVGTAREIVSVHKDAVLPQGGRNRVYVVRNGVAEIREITYGEAVGDRLEVLSGLEPGDVTVIRGNERIQPGQEVTYQGMPGNGTGG</sequence>
<dbReference type="InterPro" id="IPR058647">
    <property type="entry name" value="BSH_CzcB-like"/>
</dbReference>
<evidence type="ECO:0000259" key="4">
    <source>
        <dbReference type="Pfam" id="PF25973"/>
    </source>
</evidence>
<dbReference type="Gene3D" id="2.40.30.170">
    <property type="match status" value="1"/>
</dbReference>
<dbReference type="SUPFAM" id="SSF111369">
    <property type="entry name" value="HlyD-like secretion proteins"/>
    <property type="match status" value="1"/>
</dbReference>
<evidence type="ECO:0000313" key="6">
    <source>
        <dbReference type="EMBL" id="RED52504.1"/>
    </source>
</evidence>
<dbReference type="GO" id="GO:0015562">
    <property type="term" value="F:efflux transmembrane transporter activity"/>
    <property type="evidence" value="ECO:0007669"/>
    <property type="project" value="TreeGrafter"/>
</dbReference>
<keyword evidence="3" id="KW-0732">Signal</keyword>
<dbReference type="InterPro" id="IPR058637">
    <property type="entry name" value="YknX-like_C"/>
</dbReference>